<keyword evidence="1" id="KW-1133">Transmembrane helix</keyword>
<protein>
    <recommendedName>
        <fullName evidence="2">Helitron helicase-like domain-containing protein</fullName>
    </recommendedName>
</protein>
<gene>
    <name evidence="3" type="ORF">GLOINDRAFT_70833</name>
</gene>
<sequence>ELLKNLLHNHCLGKVIAYIYVIKFQKCGLLHAHFLLILASEKNYDSIVSAKFPNPVTYPLAYKTVLTMMLHDPCGVLNLTAPCIKDSVCQKYYSKKITMNILFIADVIIAVLLILKMCL</sequence>
<feature type="transmembrane region" description="Helical" evidence="1">
    <location>
        <begin position="97"/>
        <end position="115"/>
    </location>
</feature>
<reference evidence="3" key="1">
    <citation type="submission" date="2013-07" db="EMBL/GenBank/DDBJ databases">
        <title>The genome of an arbuscular mycorrhizal fungus provides insights into the evolution of the oldest plant symbiosis.</title>
        <authorList>
            <consortium name="DOE Joint Genome Institute"/>
            <person name="Tisserant E."/>
            <person name="Malbreil M."/>
            <person name="Kuo A."/>
            <person name="Kohler A."/>
            <person name="Symeonidi A."/>
            <person name="Balestrini R."/>
            <person name="Charron P."/>
            <person name="Duensing N."/>
            <person name="Frei-dit-Frey N."/>
            <person name="Gianinazzi-Pearson V."/>
            <person name="Gilbert B."/>
            <person name="Handa Y."/>
            <person name="Hijri M."/>
            <person name="Kaul R."/>
            <person name="Kawaguchi M."/>
            <person name="Krajinski F."/>
            <person name="Lammers P."/>
            <person name="Lapierre D."/>
            <person name="Masclaux F.G."/>
            <person name="Murat C."/>
            <person name="Morin E."/>
            <person name="Ndikumana S."/>
            <person name="Pagni M."/>
            <person name="Petitpierre D."/>
            <person name="Requena N."/>
            <person name="Rosikiewicz P."/>
            <person name="Riley R."/>
            <person name="Saito K."/>
            <person name="San Clemente H."/>
            <person name="Shapiro H."/>
            <person name="van Tuinen D."/>
            <person name="Becard G."/>
            <person name="Bonfante P."/>
            <person name="Paszkowski U."/>
            <person name="Shachar-Hill Y."/>
            <person name="Young J.P."/>
            <person name="Sanders I.R."/>
            <person name="Henrissat B."/>
            <person name="Rensing S.A."/>
            <person name="Grigoriev I.V."/>
            <person name="Corradi N."/>
            <person name="Roux C."/>
            <person name="Martin F."/>
        </authorList>
    </citation>
    <scope>NUCLEOTIDE SEQUENCE</scope>
    <source>
        <strain evidence="3">DAOM 197198</strain>
    </source>
</reference>
<evidence type="ECO:0000313" key="3">
    <source>
        <dbReference type="EMBL" id="ERZ97982.1"/>
    </source>
</evidence>
<evidence type="ECO:0000256" key="1">
    <source>
        <dbReference type="SAM" id="Phobius"/>
    </source>
</evidence>
<dbReference type="InterPro" id="IPR025476">
    <property type="entry name" value="Helitron_helicase-like"/>
</dbReference>
<feature type="non-terminal residue" evidence="3">
    <location>
        <position position="1"/>
    </location>
</feature>
<name>U9SVD5_RHIID</name>
<keyword evidence="1" id="KW-0812">Transmembrane</keyword>
<proteinExistence type="predicted"/>
<dbReference type="EMBL" id="KI299133">
    <property type="protein sequence ID" value="ERZ97982.1"/>
    <property type="molecule type" value="Genomic_DNA"/>
</dbReference>
<evidence type="ECO:0000259" key="2">
    <source>
        <dbReference type="Pfam" id="PF14214"/>
    </source>
</evidence>
<keyword evidence="1" id="KW-0472">Membrane</keyword>
<accession>U9SVD5</accession>
<dbReference type="eggNOG" id="KOG0987">
    <property type="taxonomic scope" value="Eukaryota"/>
</dbReference>
<dbReference type="Pfam" id="PF14214">
    <property type="entry name" value="Helitron_like_N"/>
    <property type="match status" value="1"/>
</dbReference>
<dbReference type="AlphaFoldDB" id="U9SVD5"/>
<dbReference type="HOGENOM" id="CLU_2067091_0_0_1"/>
<organism evidence="3">
    <name type="scientific">Rhizophagus irregularis (strain DAOM 181602 / DAOM 197198 / MUCL 43194)</name>
    <name type="common">Arbuscular mycorrhizal fungus</name>
    <name type="synonym">Glomus intraradices</name>
    <dbReference type="NCBI Taxonomy" id="747089"/>
    <lineage>
        <taxon>Eukaryota</taxon>
        <taxon>Fungi</taxon>
        <taxon>Fungi incertae sedis</taxon>
        <taxon>Mucoromycota</taxon>
        <taxon>Glomeromycotina</taxon>
        <taxon>Glomeromycetes</taxon>
        <taxon>Glomerales</taxon>
        <taxon>Glomeraceae</taxon>
        <taxon>Rhizophagus</taxon>
    </lineage>
</organism>
<feature type="domain" description="Helitron helicase-like" evidence="2">
    <location>
        <begin position="2"/>
        <end position="36"/>
    </location>
</feature>